<dbReference type="Gene3D" id="3.30.70.2330">
    <property type="match status" value="1"/>
</dbReference>
<accession>A0A1H8GJD2</accession>
<reference evidence="6 7" key="1">
    <citation type="submission" date="2016-10" db="EMBL/GenBank/DDBJ databases">
        <authorList>
            <person name="de Groot N.N."/>
        </authorList>
    </citation>
    <scope>NUCLEOTIDE SEQUENCE [LARGE SCALE GENOMIC DNA]</scope>
    <source>
        <strain evidence="6 7">Nm22</strain>
    </source>
</reference>
<sequence length="210" mass="23824">MYYYLTAFIAFASVMILINSTSIANTIIYTSAIVGLMILSKWLFPSQPQKNKQNRPATKTKPASNRTAQQQQPAKNRYTIPEQIHEWPQLNEFDFDIVGESYYQPAISRIYQSWVSNYKEGDMVDPLDAFLIPDDNNPYDDKAVRVDIDNYTVGHLSRDDARSFRRRLGAKKLTGQITKCKATITGGHELKNGDTASYGVALDIKPFESI</sequence>
<dbReference type="GO" id="GO:0016818">
    <property type="term" value="F:hydrolase activity, acting on acid anhydrides, in phosphorus-containing anhydrides"/>
    <property type="evidence" value="ECO:0007669"/>
    <property type="project" value="InterPro"/>
</dbReference>
<keyword evidence="2" id="KW-0378">Hydrolase</keyword>
<dbReference type="InterPro" id="IPR014905">
    <property type="entry name" value="HIRAN"/>
</dbReference>
<protein>
    <submittedName>
        <fullName evidence="6">HIRAN domain-containing protein</fullName>
    </submittedName>
</protein>
<organism evidence="6 7">
    <name type="scientific">Nitrosomonas marina</name>
    <dbReference type="NCBI Taxonomy" id="917"/>
    <lineage>
        <taxon>Bacteria</taxon>
        <taxon>Pseudomonadati</taxon>
        <taxon>Pseudomonadota</taxon>
        <taxon>Betaproteobacteria</taxon>
        <taxon>Nitrosomonadales</taxon>
        <taxon>Nitrosomonadaceae</taxon>
        <taxon>Nitrosomonas</taxon>
    </lineage>
</organism>
<feature type="domain" description="HIRAN" evidence="5">
    <location>
        <begin position="92"/>
        <end position="174"/>
    </location>
</feature>
<evidence type="ECO:0000259" key="5">
    <source>
        <dbReference type="Pfam" id="PF08797"/>
    </source>
</evidence>
<evidence type="ECO:0000256" key="1">
    <source>
        <dbReference type="ARBA" id="ARBA00022723"/>
    </source>
</evidence>
<keyword evidence="4" id="KW-0812">Transmembrane</keyword>
<dbReference type="OrthoDB" id="8702168at2"/>
<feature type="region of interest" description="Disordered" evidence="3">
    <location>
        <begin position="48"/>
        <end position="79"/>
    </location>
</feature>
<proteinExistence type="predicted"/>
<dbReference type="GO" id="GO:0003676">
    <property type="term" value="F:nucleic acid binding"/>
    <property type="evidence" value="ECO:0007669"/>
    <property type="project" value="InterPro"/>
</dbReference>
<dbReference type="EMBL" id="FOCP01000018">
    <property type="protein sequence ID" value="SEN43895.1"/>
    <property type="molecule type" value="Genomic_DNA"/>
</dbReference>
<keyword evidence="1" id="KW-0479">Metal-binding</keyword>
<dbReference type="AlphaFoldDB" id="A0A1H8GJD2"/>
<keyword evidence="4" id="KW-1133">Transmembrane helix</keyword>
<gene>
    <name evidence="6" type="ORF">SAMN05216325_11847</name>
</gene>
<dbReference type="GO" id="GO:0008270">
    <property type="term" value="F:zinc ion binding"/>
    <property type="evidence" value="ECO:0007669"/>
    <property type="project" value="InterPro"/>
</dbReference>
<evidence type="ECO:0000256" key="3">
    <source>
        <dbReference type="SAM" id="MobiDB-lite"/>
    </source>
</evidence>
<dbReference type="Pfam" id="PF08797">
    <property type="entry name" value="HIRAN"/>
    <property type="match status" value="1"/>
</dbReference>
<dbReference type="RefSeq" id="WP_090633372.1">
    <property type="nucleotide sequence ID" value="NZ_FOCP01000018.1"/>
</dbReference>
<feature type="compositionally biased region" description="Polar residues" evidence="3">
    <location>
        <begin position="48"/>
        <end position="74"/>
    </location>
</feature>
<evidence type="ECO:0000313" key="6">
    <source>
        <dbReference type="EMBL" id="SEN43895.1"/>
    </source>
</evidence>
<evidence type="ECO:0000256" key="4">
    <source>
        <dbReference type="SAM" id="Phobius"/>
    </source>
</evidence>
<evidence type="ECO:0000313" key="7">
    <source>
        <dbReference type="Proteomes" id="UP000199459"/>
    </source>
</evidence>
<name>A0A1H8GJD2_9PROT</name>
<keyword evidence="4" id="KW-0472">Membrane</keyword>
<evidence type="ECO:0000256" key="2">
    <source>
        <dbReference type="ARBA" id="ARBA00022801"/>
    </source>
</evidence>
<feature type="transmembrane region" description="Helical" evidence="4">
    <location>
        <begin position="6"/>
        <end position="39"/>
    </location>
</feature>
<dbReference type="Proteomes" id="UP000199459">
    <property type="component" value="Unassembled WGS sequence"/>
</dbReference>